<dbReference type="RefSeq" id="WP_168670972.1">
    <property type="nucleotide sequence ID" value="NZ_JAAXKX010000033.1"/>
</dbReference>
<accession>A0ABX1IAP0</accession>
<dbReference type="EMBL" id="JAAXKX010000033">
    <property type="protein sequence ID" value="NKN34599.1"/>
    <property type="molecule type" value="Genomic_DNA"/>
</dbReference>
<evidence type="ECO:0000259" key="1">
    <source>
        <dbReference type="Pfam" id="PF13808"/>
    </source>
</evidence>
<feature type="domain" description="H repeat-associated protein N-terminal" evidence="1">
    <location>
        <begin position="12"/>
        <end position="85"/>
    </location>
</feature>
<dbReference type="Pfam" id="PF13808">
    <property type="entry name" value="DDE_Tnp_1_assoc"/>
    <property type="match status" value="1"/>
</dbReference>
<dbReference type="PANTHER" id="PTHR30298">
    <property type="entry name" value="H REPEAT-ASSOCIATED PREDICTED TRANSPOSASE"/>
    <property type="match status" value="1"/>
</dbReference>
<reference evidence="2 3" key="1">
    <citation type="submission" date="2020-04" db="EMBL/GenBank/DDBJ databases">
        <title>Draft Whole-Genome sequence of Marichromatium bheemlicum DSM 18632, type strain.</title>
        <authorList>
            <person name="Kyndt J.A."/>
            <person name="Meyer T.E."/>
        </authorList>
    </citation>
    <scope>NUCLEOTIDE SEQUENCE [LARGE SCALE GENOMIC DNA]</scope>
    <source>
        <strain evidence="2 3">DSM 18632</strain>
    </source>
</reference>
<dbReference type="Proteomes" id="UP000740754">
    <property type="component" value="Unassembled WGS sequence"/>
</dbReference>
<evidence type="ECO:0000313" key="3">
    <source>
        <dbReference type="Proteomes" id="UP000740754"/>
    </source>
</evidence>
<name>A0ABX1IAP0_9GAMM</name>
<organism evidence="2 3">
    <name type="scientific">Marichromatium bheemlicum</name>
    <dbReference type="NCBI Taxonomy" id="365339"/>
    <lineage>
        <taxon>Bacteria</taxon>
        <taxon>Pseudomonadati</taxon>
        <taxon>Pseudomonadota</taxon>
        <taxon>Gammaproteobacteria</taxon>
        <taxon>Chromatiales</taxon>
        <taxon>Chromatiaceae</taxon>
        <taxon>Marichromatium</taxon>
    </lineage>
</organism>
<keyword evidence="3" id="KW-1185">Reference proteome</keyword>
<proteinExistence type="predicted"/>
<dbReference type="InterPro" id="IPR051698">
    <property type="entry name" value="Transposase_11-like"/>
</dbReference>
<dbReference type="PANTHER" id="PTHR30298:SF0">
    <property type="entry name" value="PROTEIN YBFL-RELATED"/>
    <property type="match status" value="1"/>
</dbReference>
<dbReference type="InterPro" id="IPR032806">
    <property type="entry name" value="YbfD_N"/>
</dbReference>
<protein>
    <submittedName>
        <fullName evidence="2">Transposase family protein</fullName>
    </submittedName>
</protein>
<evidence type="ECO:0000313" key="2">
    <source>
        <dbReference type="EMBL" id="NKN34599.1"/>
    </source>
</evidence>
<sequence>MSETPIDRSLVAHFSILEDPRCPTKRRHLLSDMVAIAVAGTLCGADSWTEIAWFGEAKQEWLEQFLELPNGIPSHDTFGRVFGLLE</sequence>
<feature type="non-terminal residue" evidence="2">
    <location>
        <position position="86"/>
    </location>
</feature>
<gene>
    <name evidence="2" type="ORF">HF203_15370</name>
</gene>
<comment type="caution">
    <text evidence="2">The sequence shown here is derived from an EMBL/GenBank/DDBJ whole genome shotgun (WGS) entry which is preliminary data.</text>
</comment>